<dbReference type="GO" id="GO:0008239">
    <property type="term" value="F:dipeptidyl-peptidase activity"/>
    <property type="evidence" value="ECO:0007669"/>
    <property type="project" value="InterPro"/>
</dbReference>
<organism evidence="4 5">
    <name type="scientific">Robinsoniella peoriensis</name>
    <dbReference type="NCBI Taxonomy" id="180332"/>
    <lineage>
        <taxon>Bacteria</taxon>
        <taxon>Bacillati</taxon>
        <taxon>Bacillota</taxon>
        <taxon>Clostridia</taxon>
        <taxon>Lachnospirales</taxon>
        <taxon>Lachnospiraceae</taxon>
        <taxon>Robinsoniella</taxon>
    </lineage>
</organism>
<dbReference type="Pfam" id="PF08530">
    <property type="entry name" value="PepX_C"/>
    <property type="match status" value="1"/>
</dbReference>
<dbReference type="NCBIfam" id="TIGR00976">
    <property type="entry name" value="CocE_NonD"/>
    <property type="match status" value="1"/>
</dbReference>
<proteinExistence type="predicted"/>
<keyword evidence="1 4" id="KW-0378">Hydrolase</keyword>
<dbReference type="InterPro" id="IPR000383">
    <property type="entry name" value="Xaa-Pro-like_dom"/>
</dbReference>
<evidence type="ECO:0000313" key="5">
    <source>
        <dbReference type="Proteomes" id="UP000306509"/>
    </source>
</evidence>
<feature type="region of interest" description="Disordered" evidence="2">
    <location>
        <begin position="503"/>
        <end position="530"/>
    </location>
</feature>
<dbReference type="SUPFAM" id="SSF53474">
    <property type="entry name" value="alpha/beta-Hydrolases"/>
    <property type="match status" value="1"/>
</dbReference>
<dbReference type="Gene3D" id="1.10.3020.10">
    <property type="entry name" value="alpha-amino acid ester hydrolase ( Helical cap domain)"/>
    <property type="match status" value="1"/>
</dbReference>
<name>A0A4U8QAS9_9FIRM</name>
<dbReference type="SMART" id="SM00939">
    <property type="entry name" value="PepX_C"/>
    <property type="match status" value="1"/>
</dbReference>
<keyword evidence="5" id="KW-1185">Reference proteome</keyword>
<dbReference type="STRING" id="180332.GCA_000797495_00556"/>
<dbReference type="EC" id="3.1.1.84" evidence="4"/>
<dbReference type="EMBL" id="QGQD01000023">
    <property type="protein sequence ID" value="TLD02087.1"/>
    <property type="molecule type" value="Genomic_DNA"/>
</dbReference>
<evidence type="ECO:0000259" key="3">
    <source>
        <dbReference type="SMART" id="SM00939"/>
    </source>
</evidence>
<sequence length="707" mass="80189">MVQWKFYTSGILYGIFWQEADGFYCRTLDFTSGILTETAVFDEAVNEKYKQMSRLDILRFLRRKDTYEKIFTGCDQPEADTPFAERYTKRLDGIWGQRDIKFPQNFLVSESVLAGVICPNRECAWILVRDGYEKKTVLKDWINYDGRYHKPCPVRYAGMYDVITRDGITLSTDVYLPGNGDGPFPTMLVRTPYEKESGAENYFRYVQRGYAVVIQDVRGRNLSGGEFLPNYYEVEDGDDTLNWIAAQQFSNQKVGMVGGSYLGYVQWAAAASQNPYLCAILSIVCAGSAFVDVPRRGGCFTSGMLAWSFAMSKKKMDPALMVRDDWEKVLNIRPLSQVAPEALGYDIPFLQKWLKHTDNDELWKRSDWQARNSKQRIVPALIMSGWFDDNGMGTTQALELTKDYPEGMRKVILGPWMHSGNANYDIHGIHMGMDAVRFDIDLMFFKWIDHFLKGRDNGICSTSPVEYYTLGENKWKQADRWPIEHAKKKVLYLSGAGNAASEAAGNSLNGKSNGMLTGNPGADGSDTYSYDPENPAVHLIDMSENELEVPEDYTEEEKRNDVLVYSTPVLKKAVTITGDMLVKLYISSDAPDTDFIVRITDVQEDGRSIKLADGMLCARYREGFEQPVFMEPGKVYPIQIRTTKISNTFQPGHRIRLTITSSAKNFIFPNSNTTGGFDSEEFMVAQNTVYYGKQYPSSVEIMVEEAL</sequence>
<evidence type="ECO:0000256" key="1">
    <source>
        <dbReference type="ARBA" id="ARBA00022801"/>
    </source>
</evidence>
<dbReference type="RefSeq" id="WP_138001983.1">
    <property type="nucleotide sequence ID" value="NZ_QGQD01000023.1"/>
</dbReference>
<feature type="domain" description="Xaa-Pro dipeptidyl-peptidase C-terminal" evidence="3">
    <location>
        <begin position="445"/>
        <end position="700"/>
    </location>
</feature>
<dbReference type="InterPro" id="IPR008979">
    <property type="entry name" value="Galactose-bd-like_sf"/>
</dbReference>
<dbReference type="Gene3D" id="2.60.120.260">
    <property type="entry name" value="Galactose-binding domain-like"/>
    <property type="match status" value="1"/>
</dbReference>
<comment type="caution">
    <text evidence="4">The sequence shown here is derived from an EMBL/GenBank/DDBJ whole genome shotgun (WGS) entry which is preliminary data.</text>
</comment>
<protein>
    <submittedName>
        <fullName evidence="4">Cocaine esterase</fullName>
        <ecNumber evidence="4">3.1.1.84</ecNumber>
    </submittedName>
</protein>
<dbReference type="InterPro" id="IPR005674">
    <property type="entry name" value="CocE/Ser_esterase"/>
</dbReference>
<gene>
    <name evidence="4" type="primary">cocE</name>
    <name evidence="4" type="ORF">DSM106044_01124</name>
</gene>
<dbReference type="InterPro" id="IPR029058">
    <property type="entry name" value="AB_hydrolase_fold"/>
</dbReference>
<evidence type="ECO:0000313" key="4">
    <source>
        <dbReference type="EMBL" id="TLD02087.1"/>
    </source>
</evidence>
<reference evidence="4 5" key="1">
    <citation type="journal article" date="2019" name="Anaerobe">
        <title>Detection of Robinsoniella peoriensis in multiple bone samples of a trauma patient.</title>
        <authorList>
            <person name="Schrottner P."/>
            <person name="Hartwich K."/>
            <person name="Bunk B."/>
            <person name="Schober I."/>
            <person name="Helbig S."/>
            <person name="Rudolph W.W."/>
            <person name="Gunzer F."/>
        </authorList>
    </citation>
    <scope>NUCLEOTIDE SEQUENCE [LARGE SCALE GENOMIC DNA]</scope>
    <source>
        <strain evidence="4 5">DSM 106044</strain>
    </source>
</reference>
<dbReference type="AlphaFoldDB" id="A0A4U8QAS9"/>
<dbReference type="InterPro" id="IPR013736">
    <property type="entry name" value="Xaa-Pro_dipept_C"/>
</dbReference>
<dbReference type="Pfam" id="PF02129">
    <property type="entry name" value="Peptidase_S15"/>
    <property type="match status" value="1"/>
</dbReference>
<accession>A0A4U8QAS9</accession>
<dbReference type="Proteomes" id="UP000306509">
    <property type="component" value="Unassembled WGS sequence"/>
</dbReference>
<dbReference type="SUPFAM" id="SSF49785">
    <property type="entry name" value="Galactose-binding domain-like"/>
    <property type="match status" value="1"/>
</dbReference>
<evidence type="ECO:0000256" key="2">
    <source>
        <dbReference type="SAM" id="MobiDB-lite"/>
    </source>
</evidence>
<dbReference type="Gene3D" id="3.40.50.1820">
    <property type="entry name" value="alpha/beta hydrolase"/>
    <property type="match status" value="1"/>
</dbReference>